<protein>
    <submittedName>
        <fullName evidence="2">Uncharacterized protein</fullName>
    </submittedName>
</protein>
<dbReference type="WBParaSite" id="Pan_g11720.t1">
    <property type="protein sequence ID" value="Pan_g11720.t1"/>
    <property type="gene ID" value="Pan_g11720"/>
</dbReference>
<reference evidence="1" key="1">
    <citation type="journal article" date="2013" name="Genetics">
        <title>The draft genome and transcriptome of Panagrellus redivivus are shaped by the harsh demands of a free-living lifestyle.</title>
        <authorList>
            <person name="Srinivasan J."/>
            <person name="Dillman A.R."/>
            <person name="Macchietto M.G."/>
            <person name="Heikkinen L."/>
            <person name="Lakso M."/>
            <person name="Fracchia K.M."/>
            <person name="Antoshechkin I."/>
            <person name="Mortazavi A."/>
            <person name="Wong G."/>
            <person name="Sternberg P.W."/>
        </authorList>
    </citation>
    <scope>NUCLEOTIDE SEQUENCE [LARGE SCALE GENOMIC DNA]</scope>
    <source>
        <strain evidence="1">MT8872</strain>
    </source>
</reference>
<dbReference type="Proteomes" id="UP000492821">
    <property type="component" value="Unassembled WGS sequence"/>
</dbReference>
<name>A0A7E4ZQV3_PANRE</name>
<dbReference type="AlphaFoldDB" id="A0A7E4ZQV3"/>
<reference evidence="2" key="2">
    <citation type="submission" date="2020-10" db="UniProtKB">
        <authorList>
            <consortium name="WormBaseParasite"/>
        </authorList>
    </citation>
    <scope>IDENTIFICATION</scope>
</reference>
<evidence type="ECO:0000313" key="1">
    <source>
        <dbReference type="Proteomes" id="UP000492821"/>
    </source>
</evidence>
<accession>A0A7E4ZQV3</accession>
<keyword evidence="1" id="KW-1185">Reference proteome</keyword>
<organism evidence="1 2">
    <name type="scientific">Panagrellus redivivus</name>
    <name type="common">Microworm</name>
    <dbReference type="NCBI Taxonomy" id="6233"/>
    <lineage>
        <taxon>Eukaryota</taxon>
        <taxon>Metazoa</taxon>
        <taxon>Ecdysozoa</taxon>
        <taxon>Nematoda</taxon>
        <taxon>Chromadorea</taxon>
        <taxon>Rhabditida</taxon>
        <taxon>Tylenchina</taxon>
        <taxon>Panagrolaimomorpha</taxon>
        <taxon>Panagrolaimoidea</taxon>
        <taxon>Panagrolaimidae</taxon>
        <taxon>Panagrellus</taxon>
    </lineage>
</organism>
<proteinExistence type="predicted"/>
<sequence>MPVSSTVLLRLLVQLVVLAALCILVADAFILQELPLYRPNRNYDTDAFDRAVRGSSLRLFGHRAPQFYHQYARNF</sequence>
<evidence type="ECO:0000313" key="2">
    <source>
        <dbReference type="WBParaSite" id="Pan_g11720.t1"/>
    </source>
</evidence>